<dbReference type="PROSITE" id="PS51186">
    <property type="entry name" value="GNAT"/>
    <property type="match status" value="1"/>
</dbReference>
<evidence type="ECO:0000256" key="1">
    <source>
        <dbReference type="ARBA" id="ARBA00022679"/>
    </source>
</evidence>
<dbReference type="EC" id="2.3.-.-" evidence="3"/>
<accession>A0ABW3EAV1</accession>
<keyword evidence="4" id="KW-1185">Reference proteome</keyword>
<dbReference type="EMBL" id="JBHTIO010000033">
    <property type="protein sequence ID" value="MFD0897458.1"/>
    <property type="molecule type" value="Genomic_DNA"/>
</dbReference>
<dbReference type="SUPFAM" id="SSF55729">
    <property type="entry name" value="Acyl-CoA N-acyltransferases (Nat)"/>
    <property type="match status" value="1"/>
</dbReference>
<comment type="caution">
    <text evidence="3">The sequence shown here is derived from an EMBL/GenBank/DDBJ whole genome shotgun (WGS) entry which is preliminary data.</text>
</comment>
<protein>
    <submittedName>
        <fullName evidence="3">GNAT family N-acetyltransferase</fullName>
        <ecNumber evidence="3">2.3.-.-</ecNumber>
    </submittedName>
</protein>
<proteinExistence type="predicted"/>
<dbReference type="GO" id="GO:0016746">
    <property type="term" value="F:acyltransferase activity"/>
    <property type="evidence" value="ECO:0007669"/>
    <property type="project" value="UniProtKB-KW"/>
</dbReference>
<dbReference type="Pfam" id="PF00583">
    <property type="entry name" value="Acetyltransf_1"/>
    <property type="match status" value="1"/>
</dbReference>
<reference evidence="4" key="1">
    <citation type="journal article" date="2019" name="Int. J. Syst. Evol. Microbiol.">
        <title>The Global Catalogue of Microorganisms (GCM) 10K type strain sequencing project: providing services to taxonomists for standard genome sequencing and annotation.</title>
        <authorList>
            <consortium name="The Broad Institute Genomics Platform"/>
            <consortium name="The Broad Institute Genome Sequencing Center for Infectious Disease"/>
            <person name="Wu L."/>
            <person name="Ma J."/>
        </authorList>
    </citation>
    <scope>NUCLEOTIDE SEQUENCE [LARGE SCALE GENOMIC DNA]</scope>
    <source>
        <strain evidence="4">CCM 8925</strain>
    </source>
</reference>
<keyword evidence="1 3" id="KW-0808">Transferase</keyword>
<evidence type="ECO:0000313" key="4">
    <source>
        <dbReference type="Proteomes" id="UP001597104"/>
    </source>
</evidence>
<keyword evidence="3" id="KW-0012">Acyltransferase</keyword>
<dbReference type="PANTHER" id="PTHR13947:SF37">
    <property type="entry name" value="LD18367P"/>
    <property type="match status" value="1"/>
</dbReference>
<evidence type="ECO:0000259" key="2">
    <source>
        <dbReference type="PROSITE" id="PS51186"/>
    </source>
</evidence>
<dbReference type="Gene3D" id="3.40.630.30">
    <property type="match status" value="1"/>
</dbReference>
<sequence>MQLRPIIPADNQQMKAIIQTSLAAYHLNLPGTAYFDPQLDHLAEYYAQKPNSQYWVLTAATGKVIGGAGVGMFAAERGIAELQKLYILPTFRGQGLAHQLMQQALTFAQQYYQQLYLETFSVLQPANRLYHQYQFEPLAAPLVGSEHSACDTWYLRSLH</sequence>
<organism evidence="3 4">
    <name type="scientific">Loigolactobacillus binensis</name>
    <dbReference type="NCBI Taxonomy" id="2559922"/>
    <lineage>
        <taxon>Bacteria</taxon>
        <taxon>Bacillati</taxon>
        <taxon>Bacillota</taxon>
        <taxon>Bacilli</taxon>
        <taxon>Lactobacillales</taxon>
        <taxon>Lactobacillaceae</taxon>
        <taxon>Loigolactobacillus</taxon>
    </lineage>
</organism>
<evidence type="ECO:0000313" key="3">
    <source>
        <dbReference type="EMBL" id="MFD0897458.1"/>
    </source>
</evidence>
<dbReference type="InterPro" id="IPR000182">
    <property type="entry name" value="GNAT_dom"/>
</dbReference>
<dbReference type="InterPro" id="IPR050769">
    <property type="entry name" value="NAT_camello-type"/>
</dbReference>
<gene>
    <name evidence="3" type="ORF">ACFQZ7_06860</name>
</gene>
<dbReference type="CDD" id="cd04301">
    <property type="entry name" value="NAT_SF"/>
    <property type="match status" value="1"/>
</dbReference>
<dbReference type="Proteomes" id="UP001597104">
    <property type="component" value="Unassembled WGS sequence"/>
</dbReference>
<feature type="domain" description="N-acetyltransferase" evidence="2">
    <location>
        <begin position="1"/>
        <end position="159"/>
    </location>
</feature>
<dbReference type="PANTHER" id="PTHR13947">
    <property type="entry name" value="GNAT FAMILY N-ACETYLTRANSFERASE"/>
    <property type="match status" value="1"/>
</dbReference>
<dbReference type="InterPro" id="IPR016181">
    <property type="entry name" value="Acyl_CoA_acyltransferase"/>
</dbReference>
<dbReference type="RefSeq" id="WP_137637950.1">
    <property type="nucleotide sequence ID" value="NZ_BJDN01000015.1"/>
</dbReference>
<name>A0ABW3EAV1_9LACO</name>